<dbReference type="RefSeq" id="WP_213434786.1">
    <property type="nucleotide sequence ID" value="NZ_AP024546.1"/>
</dbReference>
<proteinExistence type="predicted"/>
<name>A0ABM7QHA5_9GAMM</name>
<gene>
    <name evidence="1" type="ORF">LYSHEL_29050</name>
</gene>
<accession>A0ABM7QHA5</accession>
<organism evidence="1 2">
    <name type="scientific">Lysobacter helvus</name>
    <dbReference type="NCBI Taxonomy" id="2675059"/>
    <lineage>
        <taxon>Bacteria</taxon>
        <taxon>Pseudomonadati</taxon>
        <taxon>Pseudomonadota</taxon>
        <taxon>Gammaproteobacteria</taxon>
        <taxon>Lysobacterales</taxon>
        <taxon>Lysobacteraceae</taxon>
        <taxon>Lysobacter</taxon>
    </lineage>
</organism>
<protein>
    <submittedName>
        <fullName evidence="1">Uncharacterized protein</fullName>
    </submittedName>
</protein>
<evidence type="ECO:0000313" key="2">
    <source>
        <dbReference type="Proteomes" id="UP000680514"/>
    </source>
</evidence>
<keyword evidence="2" id="KW-1185">Reference proteome</keyword>
<reference evidence="1 2" key="1">
    <citation type="submission" date="2021-03" db="EMBL/GenBank/DDBJ databases">
        <title>Complete Genome Sequences of Two Lysobacter Strains Isolated from Sea Water (Lysobacter caseinilyticus) and Soil (Lysobacter helvus) in South Korea.</title>
        <authorList>
            <person name="Watanabe Y."/>
            <person name="Arakawa K."/>
        </authorList>
    </citation>
    <scope>NUCLEOTIDE SEQUENCE [LARGE SCALE GENOMIC DNA]</scope>
    <source>
        <strain evidence="1 2">D10</strain>
    </source>
</reference>
<dbReference type="Proteomes" id="UP000680514">
    <property type="component" value="Chromosome"/>
</dbReference>
<sequence length="137" mass="15220">MSIDSRELATKLKSMAEASYHVLVDVARSPSIDGFPFAHQTLWDIGETLRRFTAHALAAPAPEVQLTMHVEPDHAWAVDLHEAAEHLNWVAGGLRTALIEAVQHADEEEWAWAAHQMLLEATWALTQLECVHAKGEP</sequence>
<dbReference type="EMBL" id="AP024546">
    <property type="protein sequence ID" value="BCT97034.1"/>
    <property type="molecule type" value="Genomic_DNA"/>
</dbReference>
<evidence type="ECO:0000313" key="1">
    <source>
        <dbReference type="EMBL" id="BCT97034.1"/>
    </source>
</evidence>